<evidence type="ECO:0000313" key="3">
    <source>
        <dbReference type="Proteomes" id="UP000013243"/>
    </source>
</evidence>
<evidence type="ECO:0000313" key="2">
    <source>
        <dbReference type="EMBL" id="ANP40087.1"/>
    </source>
</evidence>
<dbReference type="STRING" id="1265309.K529_004840"/>
<dbReference type="KEGG" id="rmb:K529_004840"/>
<accession>A0A1B1A0S6</accession>
<proteinExistence type="predicted"/>
<dbReference type="Proteomes" id="UP000013243">
    <property type="component" value="Chromosome"/>
</dbReference>
<dbReference type="AlphaFoldDB" id="A0A1B1A0S6"/>
<sequence length="66" mass="7149">MGKPQESNTGQFCALPAPVLPAPAPQPAQRQLISRRKEIAAMLHVRIDLIALIPHSFQSQNAPEPA</sequence>
<evidence type="ECO:0000256" key="1">
    <source>
        <dbReference type="SAM" id="MobiDB-lite"/>
    </source>
</evidence>
<organism evidence="2 3">
    <name type="scientific">Tritonibacter mobilis F1926</name>
    <dbReference type="NCBI Taxonomy" id="1265309"/>
    <lineage>
        <taxon>Bacteria</taxon>
        <taxon>Pseudomonadati</taxon>
        <taxon>Pseudomonadota</taxon>
        <taxon>Alphaproteobacteria</taxon>
        <taxon>Rhodobacterales</taxon>
        <taxon>Paracoccaceae</taxon>
        <taxon>Tritonibacter</taxon>
    </lineage>
</organism>
<feature type="compositionally biased region" description="Polar residues" evidence="1">
    <location>
        <begin position="1"/>
        <end position="11"/>
    </location>
</feature>
<dbReference type="EMBL" id="CP015230">
    <property type="protein sequence ID" value="ANP40087.1"/>
    <property type="molecule type" value="Genomic_DNA"/>
</dbReference>
<reference evidence="2 3" key="1">
    <citation type="journal article" date="2016" name="ISME J.">
        <title>Global occurrence and heterogeneity of the Roseobacter-clade species Ruegeria mobilis.</title>
        <authorList>
            <person name="Sonnenschein E."/>
            <person name="Gram L."/>
        </authorList>
    </citation>
    <scope>NUCLEOTIDE SEQUENCE [LARGE SCALE GENOMIC DNA]</scope>
    <source>
        <strain evidence="2 3">F1926</strain>
    </source>
</reference>
<gene>
    <name evidence="2" type="ORF">K529_004840</name>
</gene>
<feature type="region of interest" description="Disordered" evidence="1">
    <location>
        <begin position="1"/>
        <end position="28"/>
    </location>
</feature>
<name>A0A1B1A0S6_9RHOB</name>
<protein>
    <submittedName>
        <fullName evidence="2">Uncharacterized protein</fullName>
    </submittedName>
</protein>